<sequence length="333" mass="37225">MKPIYITDCEGPITKNDNAFELTSHFIPDGDRLFSILSRYDDLLAYVYKRRGYRAGNTLKLIAPFLKAYGVTNEMIIAFSRESVLMVPGAAHFLLWASINMPTFLISTSYTPYVHVLCDILGFPREQTTSTALDLNRYRLHDAQVKFVKDAAQKILRLPALCEATNQLTPDTHHTVTQLDRLFERLAKGDSGRILRHVRPIGGSAKARQIRSIIERLGGSFDQVIYVGDSITDVHAFRLVRKEGGLAISFNGNRYAVEEAEIAVISQTAETLKRVVSAFLKDGRAAAVRSVRPWNSSSRSQVLLITPQTVDAISERSAKMRRELRGERVGALG</sequence>
<dbReference type="AlphaFoldDB" id="A0A0S7WIX2"/>
<dbReference type="PIRSF" id="PIRSF019370">
    <property type="entry name" value="EhaR"/>
    <property type="match status" value="1"/>
</dbReference>
<dbReference type="InterPro" id="IPR023214">
    <property type="entry name" value="HAD_sf"/>
</dbReference>
<evidence type="ECO:0000313" key="1">
    <source>
        <dbReference type="EMBL" id="KPJ50132.1"/>
    </source>
</evidence>
<dbReference type="InterPro" id="IPR024196">
    <property type="entry name" value="NiFe_hyd_3_EhaR"/>
</dbReference>
<dbReference type="Gene3D" id="1.10.3870.10">
    <property type="entry name" value="AF1437-like domain superfamily"/>
    <property type="match status" value="1"/>
</dbReference>
<evidence type="ECO:0008006" key="3">
    <source>
        <dbReference type="Google" id="ProtNLM"/>
    </source>
</evidence>
<protein>
    <recommendedName>
        <fullName evidence="3">Haloacid dehalogenase-like hydrolase</fullName>
    </recommendedName>
</protein>
<evidence type="ECO:0000313" key="2">
    <source>
        <dbReference type="Proteomes" id="UP000051124"/>
    </source>
</evidence>
<accession>A0A0S7WIX2</accession>
<organism evidence="1 2">
    <name type="scientific">candidate division TA06 bacterium DG_26</name>
    <dbReference type="NCBI Taxonomy" id="1703771"/>
    <lineage>
        <taxon>Bacteria</taxon>
        <taxon>Bacteria division TA06</taxon>
    </lineage>
</organism>
<comment type="caution">
    <text evidence="1">The sequence shown here is derived from an EMBL/GenBank/DDBJ whole genome shotgun (WGS) entry which is preliminary data.</text>
</comment>
<reference evidence="1 2" key="1">
    <citation type="journal article" date="2015" name="Microbiome">
        <title>Genomic resolution of linkages in carbon, nitrogen, and sulfur cycling among widespread estuary sediment bacteria.</title>
        <authorList>
            <person name="Baker B.J."/>
            <person name="Lazar C.S."/>
            <person name="Teske A.P."/>
            <person name="Dick G.J."/>
        </authorList>
    </citation>
    <scope>NUCLEOTIDE SEQUENCE [LARGE SCALE GENOMIC DNA]</scope>
    <source>
        <strain evidence="1">DG_26</strain>
    </source>
</reference>
<dbReference type="Proteomes" id="UP000051124">
    <property type="component" value="Unassembled WGS sequence"/>
</dbReference>
<dbReference type="InterPro" id="IPR036412">
    <property type="entry name" value="HAD-like_sf"/>
</dbReference>
<dbReference type="SUPFAM" id="SSF56784">
    <property type="entry name" value="HAD-like"/>
    <property type="match status" value="1"/>
</dbReference>
<dbReference type="Gene3D" id="3.40.50.1000">
    <property type="entry name" value="HAD superfamily/HAD-like"/>
    <property type="match status" value="1"/>
</dbReference>
<name>A0A0S7WIX2_UNCT6</name>
<dbReference type="EMBL" id="LIZT01000030">
    <property type="protein sequence ID" value="KPJ50132.1"/>
    <property type="molecule type" value="Genomic_DNA"/>
</dbReference>
<gene>
    <name evidence="1" type="ORF">AMJ40_03730</name>
</gene>
<proteinExistence type="predicted"/>